<name>A0ABQ8SDW8_PERAM</name>
<gene>
    <name evidence="2" type="ORF">ANN_20663</name>
</gene>
<dbReference type="Proteomes" id="UP001148838">
    <property type="component" value="Unassembled WGS sequence"/>
</dbReference>
<keyword evidence="3" id="KW-1185">Reference proteome</keyword>
<evidence type="ECO:0000313" key="2">
    <source>
        <dbReference type="EMBL" id="KAJ4432049.1"/>
    </source>
</evidence>
<dbReference type="PROSITE" id="PS50878">
    <property type="entry name" value="RT_POL"/>
    <property type="match status" value="1"/>
</dbReference>
<dbReference type="InterPro" id="IPR000477">
    <property type="entry name" value="RT_dom"/>
</dbReference>
<organism evidence="2 3">
    <name type="scientific">Periplaneta americana</name>
    <name type="common">American cockroach</name>
    <name type="synonym">Blatta americana</name>
    <dbReference type="NCBI Taxonomy" id="6978"/>
    <lineage>
        <taxon>Eukaryota</taxon>
        <taxon>Metazoa</taxon>
        <taxon>Ecdysozoa</taxon>
        <taxon>Arthropoda</taxon>
        <taxon>Hexapoda</taxon>
        <taxon>Insecta</taxon>
        <taxon>Pterygota</taxon>
        <taxon>Neoptera</taxon>
        <taxon>Polyneoptera</taxon>
        <taxon>Dictyoptera</taxon>
        <taxon>Blattodea</taxon>
        <taxon>Blattoidea</taxon>
        <taxon>Blattidae</taxon>
        <taxon>Blattinae</taxon>
        <taxon>Periplaneta</taxon>
    </lineage>
</organism>
<evidence type="ECO:0000259" key="1">
    <source>
        <dbReference type="PROSITE" id="PS50878"/>
    </source>
</evidence>
<dbReference type="InterPro" id="IPR043502">
    <property type="entry name" value="DNA/RNA_pol_sf"/>
</dbReference>
<dbReference type="Pfam" id="PF00078">
    <property type="entry name" value="RVT_1"/>
    <property type="match status" value="1"/>
</dbReference>
<feature type="domain" description="Reverse transcriptase" evidence="1">
    <location>
        <begin position="1"/>
        <end position="361"/>
    </location>
</feature>
<dbReference type="InterPro" id="IPR043128">
    <property type="entry name" value="Rev_trsase/Diguanyl_cyclase"/>
</dbReference>
<dbReference type="PANTHER" id="PTHR47027">
    <property type="entry name" value="REVERSE TRANSCRIPTASE DOMAIN-CONTAINING PROTEIN"/>
    <property type="match status" value="1"/>
</dbReference>
<dbReference type="Gene3D" id="3.30.70.270">
    <property type="match status" value="1"/>
</dbReference>
<reference evidence="2 3" key="1">
    <citation type="journal article" date="2022" name="Allergy">
        <title>Genome assembly and annotation of Periplaneta americana reveal a comprehensive cockroach allergen profile.</title>
        <authorList>
            <person name="Wang L."/>
            <person name="Xiong Q."/>
            <person name="Saelim N."/>
            <person name="Wang L."/>
            <person name="Nong W."/>
            <person name="Wan A.T."/>
            <person name="Shi M."/>
            <person name="Liu X."/>
            <person name="Cao Q."/>
            <person name="Hui J.H.L."/>
            <person name="Sookrung N."/>
            <person name="Leung T.F."/>
            <person name="Tungtrongchitr A."/>
            <person name="Tsui S.K.W."/>
        </authorList>
    </citation>
    <scope>NUCLEOTIDE SEQUENCE [LARGE SCALE GENOMIC DNA]</scope>
    <source>
        <strain evidence="2">PWHHKU_190912</strain>
    </source>
</reference>
<dbReference type="SUPFAM" id="SSF56672">
    <property type="entry name" value="DNA/RNA polymerases"/>
    <property type="match status" value="1"/>
</dbReference>
<comment type="caution">
    <text evidence="2">The sequence shown here is derived from an EMBL/GenBank/DDBJ whole genome shotgun (WGS) entry which is preliminary data.</text>
</comment>
<sequence>METLKNKISCYGFATYSQSEAAIQVVVVVVVAVAGVGSGGSGGGGGGVGGGGRGGGGGGGGRRRQWWWWWFIQRQFRFERPDVIQKPLHSARVTIRCTVSSHGILGPYFLEDAAQNSKTVKQILEKKWEYKRTVHQIFTDFKKAYDSVKREVLYNILIEFGIPMKLIRLIKMCLSETYSRVHIGQFLSEAFPIHCGLKQGDALSPLHFNFALEYAIRKIQDNTEGLELNGLNQVLVYADDVNMLGENPQTIRENTEILLQASRAIGLEVNPEKLNHSDPEAADSRPASVECSSAMLDGFCNGTQSGPTRGRSFASDRQGGLGDVAEVGMSLMLAGNEFQSLGRAIVKEDEYEEVRWDGIVSIVSWRERVFRLWWEERVRNLVMADRRLTVREIAEEVGVRKDSAHAILRDDLNMNRVAAKFVPKLLSPEQKTSVVTLHRTFWTPPTLILGFWR</sequence>
<protein>
    <recommendedName>
        <fullName evidence="1">Reverse transcriptase domain-containing protein</fullName>
    </recommendedName>
</protein>
<accession>A0ABQ8SDW8</accession>
<evidence type="ECO:0000313" key="3">
    <source>
        <dbReference type="Proteomes" id="UP001148838"/>
    </source>
</evidence>
<dbReference type="PANTHER" id="PTHR47027:SF20">
    <property type="entry name" value="REVERSE TRANSCRIPTASE-LIKE PROTEIN WITH RNA-DIRECTED DNA POLYMERASE DOMAIN"/>
    <property type="match status" value="1"/>
</dbReference>
<proteinExistence type="predicted"/>
<dbReference type="EMBL" id="JAJSOF020000029">
    <property type="protein sequence ID" value="KAJ4432049.1"/>
    <property type="molecule type" value="Genomic_DNA"/>
</dbReference>